<feature type="domain" description="SGNH hydrolase-type esterase" evidence="1">
    <location>
        <begin position="27"/>
        <end position="195"/>
    </location>
</feature>
<protein>
    <recommendedName>
        <fullName evidence="1">SGNH hydrolase-type esterase domain-containing protein</fullName>
    </recommendedName>
</protein>
<dbReference type="InterPro" id="IPR013830">
    <property type="entry name" value="SGNH_hydro"/>
</dbReference>
<dbReference type="InterPro" id="IPR051532">
    <property type="entry name" value="Ester_Hydrolysis_Enzymes"/>
</dbReference>
<evidence type="ECO:0000259" key="1">
    <source>
        <dbReference type="Pfam" id="PF13472"/>
    </source>
</evidence>
<dbReference type="PROSITE" id="PS51257">
    <property type="entry name" value="PROKAR_LIPOPROTEIN"/>
    <property type="match status" value="1"/>
</dbReference>
<evidence type="ECO:0000313" key="3">
    <source>
        <dbReference type="Proteomes" id="UP000239522"/>
    </source>
</evidence>
<reference evidence="2 3" key="1">
    <citation type="submission" date="2016-11" db="EMBL/GenBank/DDBJ databases">
        <title>Trade-off between light-utilization and light-protection in marine flavobacteria.</title>
        <authorList>
            <person name="Kumagai Y."/>
        </authorList>
    </citation>
    <scope>NUCLEOTIDE SEQUENCE [LARGE SCALE GENOMIC DNA]</scope>
    <source>
        <strain evidence="2 3">ATCC 700397</strain>
    </source>
</reference>
<dbReference type="PANTHER" id="PTHR30383">
    <property type="entry name" value="THIOESTERASE 1/PROTEASE 1/LYSOPHOSPHOLIPASE L1"/>
    <property type="match status" value="1"/>
</dbReference>
<accession>A0A2S7KKY2</accession>
<keyword evidence="3" id="KW-1185">Reference proteome</keyword>
<proteinExistence type="predicted"/>
<dbReference type="Pfam" id="PF13472">
    <property type="entry name" value="Lipase_GDSL_2"/>
    <property type="match status" value="1"/>
</dbReference>
<name>A0A2S7KKY2_9FLAO</name>
<dbReference type="GO" id="GO:0004622">
    <property type="term" value="F:phosphatidylcholine lysophospholipase activity"/>
    <property type="evidence" value="ECO:0007669"/>
    <property type="project" value="TreeGrafter"/>
</dbReference>
<dbReference type="AlphaFoldDB" id="A0A2S7KKY2"/>
<gene>
    <name evidence="2" type="ORF">BST83_18435</name>
</gene>
<dbReference type="EMBL" id="MQUA01000014">
    <property type="protein sequence ID" value="PQB03286.1"/>
    <property type="molecule type" value="Genomic_DNA"/>
</dbReference>
<dbReference type="PANTHER" id="PTHR30383:SF5">
    <property type="entry name" value="SGNH HYDROLASE-TYPE ESTERASE DOMAIN-CONTAINING PROTEIN"/>
    <property type="match status" value="1"/>
</dbReference>
<dbReference type="SUPFAM" id="SSF52266">
    <property type="entry name" value="SGNH hydrolase"/>
    <property type="match status" value="1"/>
</dbReference>
<comment type="caution">
    <text evidence="2">The sequence shown here is derived from an EMBL/GenBank/DDBJ whole genome shotgun (WGS) entry which is preliminary data.</text>
</comment>
<dbReference type="Gene3D" id="3.40.50.1110">
    <property type="entry name" value="SGNH hydrolase"/>
    <property type="match status" value="1"/>
</dbReference>
<dbReference type="Proteomes" id="UP000239522">
    <property type="component" value="Unassembled WGS sequence"/>
</dbReference>
<organism evidence="2 3">
    <name type="scientific">Polaribacter filamentus</name>
    <dbReference type="NCBI Taxonomy" id="53483"/>
    <lineage>
        <taxon>Bacteria</taxon>
        <taxon>Pseudomonadati</taxon>
        <taxon>Bacteroidota</taxon>
        <taxon>Flavobacteriia</taxon>
        <taxon>Flavobacteriales</taxon>
        <taxon>Flavobacteriaceae</taxon>
    </lineage>
</organism>
<evidence type="ECO:0000313" key="2">
    <source>
        <dbReference type="EMBL" id="PQB03286.1"/>
    </source>
</evidence>
<sequence>MMKSYLIIFVSLSIILTSCQNEIKVACIGDSITKGGGKNKSSFYPVQLDSLLGDGYQVLNCGESGATMQRDGNKPYWHQKDLNNVFVYMPDIIVIMLGTNDSKTNNWNATSYERSYQSMIDTLNTMDTKPQIYLCFPPPAFSSAFSINGSTIQSGVIPIINRISKRNNLQIIDVYNGMTKMSDLFPDGIHPNEKGIKIMSEIIAKSIKN</sequence>
<dbReference type="InterPro" id="IPR036514">
    <property type="entry name" value="SGNH_hydro_sf"/>
</dbReference>